<dbReference type="GO" id="GO:0012505">
    <property type="term" value="C:endomembrane system"/>
    <property type="evidence" value="ECO:0007669"/>
    <property type="project" value="UniProtKB-SubCell"/>
</dbReference>
<dbReference type="Gene3D" id="1.20.120.1630">
    <property type="match status" value="1"/>
</dbReference>
<evidence type="ECO:0000313" key="6">
    <source>
        <dbReference type="EMBL" id="KIQ35477.1"/>
    </source>
</evidence>
<dbReference type="InterPro" id="IPR007318">
    <property type="entry name" value="Phopholipid_MeTrfase"/>
</dbReference>
<feature type="transmembrane region" description="Helical" evidence="5">
    <location>
        <begin position="91"/>
        <end position="119"/>
    </location>
</feature>
<dbReference type="AlphaFoldDB" id="A0A0D0LB96"/>
<reference evidence="6 7" key="1">
    <citation type="submission" date="2014-12" db="EMBL/GenBank/DDBJ databases">
        <title>16Stimator: statistical estimation of ribosomal gene copy numbers from draft genome assemblies.</title>
        <authorList>
            <person name="Perisin M.A."/>
            <person name="Vetter M."/>
            <person name="Gilbert J.A."/>
            <person name="Bergelson J."/>
        </authorList>
    </citation>
    <scope>NUCLEOTIDE SEQUENCE [LARGE SCALE GENOMIC DNA]</scope>
    <source>
        <strain evidence="6 7">MEDvA23</strain>
    </source>
</reference>
<protein>
    <submittedName>
        <fullName evidence="6">Protein-S-isoprenylcysteine methyltransferase</fullName>
    </submittedName>
</protein>
<evidence type="ECO:0000256" key="1">
    <source>
        <dbReference type="ARBA" id="ARBA00004127"/>
    </source>
</evidence>
<comment type="subcellular location">
    <subcellularLocation>
        <location evidence="1">Endomembrane system</location>
        <topology evidence="1">Multi-pass membrane protein</topology>
    </subcellularLocation>
</comment>
<organism evidence="6 7">
    <name type="scientific">Variovorax paradoxus</name>
    <dbReference type="NCBI Taxonomy" id="34073"/>
    <lineage>
        <taxon>Bacteria</taxon>
        <taxon>Pseudomonadati</taxon>
        <taxon>Pseudomonadota</taxon>
        <taxon>Betaproteobacteria</taxon>
        <taxon>Burkholderiales</taxon>
        <taxon>Comamonadaceae</taxon>
        <taxon>Variovorax</taxon>
    </lineage>
</organism>
<comment type="caution">
    <text evidence="6">The sequence shown here is derived from an EMBL/GenBank/DDBJ whole genome shotgun (WGS) entry which is preliminary data.</text>
</comment>
<dbReference type="PANTHER" id="PTHR12714:SF24">
    <property type="entry name" value="SLR1182 PROTEIN"/>
    <property type="match status" value="1"/>
</dbReference>
<keyword evidence="3 5" id="KW-1133">Transmembrane helix</keyword>
<gene>
    <name evidence="6" type="ORF">RT97_05920</name>
</gene>
<dbReference type="GO" id="GO:0032259">
    <property type="term" value="P:methylation"/>
    <property type="evidence" value="ECO:0007669"/>
    <property type="project" value="UniProtKB-KW"/>
</dbReference>
<dbReference type="EMBL" id="JXQQ01000010">
    <property type="protein sequence ID" value="KIQ35477.1"/>
    <property type="molecule type" value="Genomic_DNA"/>
</dbReference>
<evidence type="ECO:0000256" key="5">
    <source>
        <dbReference type="SAM" id="Phobius"/>
    </source>
</evidence>
<dbReference type="GO" id="GO:0008168">
    <property type="term" value="F:methyltransferase activity"/>
    <property type="evidence" value="ECO:0007669"/>
    <property type="project" value="UniProtKB-KW"/>
</dbReference>
<evidence type="ECO:0000256" key="2">
    <source>
        <dbReference type="ARBA" id="ARBA00022692"/>
    </source>
</evidence>
<accession>A0A0D0LB96</accession>
<name>A0A0D0LB96_VARPD</name>
<evidence type="ECO:0000313" key="7">
    <source>
        <dbReference type="Proteomes" id="UP000032067"/>
    </source>
</evidence>
<keyword evidence="6" id="KW-0489">Methyltransferase</keyword>
<sequence length="153" mass="16878">MSMLELKVPPPVVALLLALLMWLTPAAAGLVQIPYPARVICAVVLACVGQGISIAGMVAFRRARTTVSPIRASSASSLVIRGVYRYTRNPMYVGLLLTLLAWAVSLANPLAVFWIVVYVRYITRFQIIPEERVLASLFGAAYEAYKGRVRRWV</sequence>
<dbReference type="Proteomes" id="UP000032067">
    <property type="component" value="Unassembled WGS sequence"/>
</dbReference>
<dbReference type="OrthoDB" id="9811969at2"/>
<keyword evidence="2 5" id="KW-0812">Transmembrane</keyword>
<dbReference type="RefSeq" id="WP_042577815.1">
    <property type="nucleotide sequence ID" value="NZ_JXQQ01000010.1"/>
</dbReference>
<evidence type="ECO:0000256" key="4">
    <source>
        <dbReference type="ARBA" id="ARBA00023136"/>
    </source>
</evidence>
<keyword evidence="4 5" id="KW-0472">Membrane</keyword>
<keyword evidence="6" id="KW-0808">Transferase</keyword>
<dbReference type="PANTHER" id="PTHR12714">
    <property type="entry name" value="PROTEIN-S ISOPRENYLCYSTEINE O-METHYLTRANSFERASE"/>
    <property type="match status" value="1"/>
</dbReference>
<proteinExistence type="predicted"/>
<feature type="transmembrane region" description="Helical" evidence="5">
    <location>
        <begin position="38"/>
        <end position="60"/>
    </location>
</feature>
<dbReference type="Pfam" id="PF04191">
    <property type="entry name" value="PEMT"/>
    <property type="match status" value="1"/>
</dbReference>
<evidence type="ECO:0000256" key="3">
    <source>
        <dbReference type="ARBA" id="ARBA00022989"/>
    </source>
</evidence>